<sequence length="110" mass="11765">MTTVLKTSFGWAKSGVTPGGGGIPGSEPDIWMDPEEEIQARHQGLLSASEVLLMLTPLNAHIVHDEAFCANFSDTGIGAPCRREEINTDTALFQPCSKIFVIFLSTASVS</sequence>
<dbReference type="AlphaFoldDB" id="A0A0F4YYR1"/>
<dbReference type="EMBL" id="LASV01000107">
    <property type="protein sequence ID" value="KKA23220.1"/>
    <property type="molecule type" value="Genomic_DNA"/>
</dbReference>
<evidence type="ECO:0000313" key="2">
    <source>
        <dbReference type="Proteomes" id="UP000053958"/>
    </source>
</evidence>
<protein>
    <submittedName>
        <fullName evidence="1">Uncharacterized protein</fullName>
    </submittedName>
</protein>
<dbReference type="GeneID" id="25315064"/>
<organism evidence="1 2">
    <name type="scientific">Rasamsonia emersonii (strain ATCC 16479 / CBS 393.64 / IMI 116815)</name>
    <dbReference type="NCBI Taxonomy" id="1408163"/>
    <lineage>
        <taxon>Eukaryota</taxon>
        <taxon>Fungi</taxon>
        <taxon>Dikarya</taxon>
        <taxon>Ascomycota</taxon>
        <taxon>Pezizomycotina</taxon>
        <taxon>Eurotiomycetes</taxon>
        <taxon>Eurotiomycetidae</taxon>
        <taxon>Eurotiales</taxon>
        <taxon>Trichocomaceae</taxon>
        <taxon>Rasamsonia</taxon>
    </lineage>
</organism>
<name>A0A0F4YYR1_RASE3</name>
<gene>
    <name evidence="1" type="ORF">T310_2713</name>
</gene>
<evidence type="ECO:0000313" key="1">
    <source>
        <dbReference type="EMBL" id="KKA23220.1"/>
    </source>
</evidence>
<keyword evidence="2" id="KW-1185">Reference proteome</keyword>
<dbReference type="RefSeq" id="XP_013329832.1">
    <property type="nucleotide sequence ID" value="XM_013474378.1"/>
</dbReference>
<dbReference type="Proteomes" id="UP000053958">
    <property type="component" value="Unassembled WGS sequence"/>
</dbReference>
<reference evidence="1 2" key="1">
    <citation type="submission" date="2015-04" db="EMBL/GenBank/DDBJ databases">
        <authorList>
            <person name="Heijne W.H."/>
            <person name="Fedorova N.D."/>
            <person name="Nierman W.C."/>
            <person name="Vollebregt A.W."/>
            <person name="Zhao Z."/>
            <person name="Wu L."/>
            <person name="Kumar M."/>
            <person name="Stam H."/>
            <person name="van den Berg M.A."/>
            <person name="Pel H.J."/>
        </authorList>
    </citation>
    <scope>NUCLEOTIDE SEQUENCE [LARGE SCALE GENOMIC DNA]</scope>
    <source>
        <strain evidence="1 2">CBS 393.64</strain>
    </source>
</reference>
<accession>A0A0F4YYR1</accession>
<proteinExistence type="predicted"/>
<comment type="caution">
    <text evidence="1">The sequence shown here is derived from an EMBL/GenBank/DDBJ whole genome shotgun (WGS) entry which is preliminary data.</text>
</comment>